<evidence type="ECO:0000313" key="1">
    <source>
        <dbReference type="EMBL" id="TBU55000.1"/>
    </source>
</evidence>
<evidence type="ECO:0000313" key="2">
    <source>
        <dbReference type="Proteomes" id="UP000292082"/>
    </source>
</evidence>
<dbReference type="EMBL" id="ML145177">
    <property type="protein sequence ID" value="TBU55000.1"/>
    <property type="molecule type" value="Genomic_DNA"/>
</dbReference>
<dbReference type="Proteomes" id="UP000292082">
    <property type="component" value="Unassembled WGS sequence"/>
</dbReference>
<reference evidence="1 2" key="1">
    <citation type="submission" date="2019-01" db="EMBL/GenBank/DDBJ databases">
        <title>Draft genome sequences of three monokaryotic isolates of the white-rot basidiomycete fungus Dichomitus squalens.</title>
        <authorList>
            <consortium name="DOE Joint Genome Institute"/>
            <person name="Lopez S.C."/>
            <person name="Andreopoulos B."/>
            <person name="Pangilinan J."/>
            <person name="Lipzen A."/>
            <person name="Riley R."/>
            <person name="Ahrendt S."/>
            <person name="Ng V."/>
            <person name="Barry K."/>
            <person name="Daum C."/>
            <person name="Grigoriev I.V."/>
            <person name="Hilden K.S."/>
            <person name="Makela M.R."/>
            <person name="de Vries R.P."/>
        </authorList>
    </citation>
    <scope>NUCLEOTIDE SEQUENCE [LARGE SCALE GENOMIC DNA]</scope>
    <source>
        <strain evidence="1 2">CBS 464.89</strain>
    </source>
</reference>
<gene>
    <name evidence="1" type="ORF">BD310DRAFT_934623</name>
</gene>
<proteinExistence type="predicted"/>
<protein>
    <submittedName>
        <fullName evidence="1">Uncharacterized protein</fullName>
    </submittedName>
</protein>
<name>A0A4Q9PLC3_9APHY</name>
<dbReference type="AlphaFoldDB" id="A0A4Q9PLC3"/>
<accession>A0A4Q9PLC3</accession>
<organism evidence="1 2">
    <name type="scientific">Dichomitus squalens</name>
    <dbReference type="NCBI Taxonomy" id="114155"/>
    <lineage>
        <taxon>Eukaryota</taxon>
        <taxon>Fungi</taxon>
        <taxon>Dikarya</taxon>
        <taxon>Basidiomycota</taxon>
        <taxon>Agaricomycotina</taxon>
        <taxon>Agaricomycetes</taxon>
        <taxon>Polyporales</taxon>
        <taxon>Polyporaceae</taxon>
        <taxon>Dichomitus</taxon>
    </lineage>
</organism>
<sequence>MSTTCSPPFSLRHMGVELIRSRKPLRRRDQIPCVAACINVAHSNPSLSDGPLTFNIFLAPIRAFNPISDSMFAIRAYLALLACVVAPVISATYSQTDSYQGRDFFSVNLQ</sequence>
<keyword evidence="2" id="KW-1185">Reference proteome</keyword>